<gene>
    <name evidence="1" type="ORF">Q5P01_024834</name>
</gene>
<accession>A0AA88IR90</accession>
<keyword evidence="2" id="KW-1185">Reference proteome</keyword>
<reference evidence="1" key="1">
    <citation type="submission" date="2023-07" db="EMBL/GenBank/DDBJ databases">
        <title>Chromosome-level Genome Assembly of Striped Snakehead (Channa striata).</title>
        <authorList>
            <person name="Liu H."/>
        </authorList>
    </citation>
    <scope>NUCLEOTIDE SEQUENCE</scope>
    <source>
        <strain evidence="1">Gz</strain>
        <tissue evidence="1">Muscle</tissue>
    </source>
</reference>
<organism evidence="1 2">
    <name type="scientific">Channa striata</name>
    <name type="common">Snakehead murrel</name>
    <name type="synonym">Ophicephalus striatus</name>
    <dbReference type="NCBI Taxonomy" id="64152"/>
    <lineage>
        <taxon>Eukaryota</taxon>
        <taxon>Metazoa</taxon>
        <taxon>Chordata</taxon>
        <taxon>Craniata</taxon>
        <taxon>Vertebrata</taxon>
        <taxon>Euteleostomi</taxon>
        <taxon>Actinopterygii</taxon>
        <taxon>Neopterygii</taxon>
        <taxon>Teleostei</taxon>
        <taxon>Neoteleostei</taxon>
        <taxon>Acanthomorphata</taxon>
        <taxon>Anabantaria</taxon>
        <taxon>Anabantiformes</taxon>
        <taxon>Channoidei</taxon>
        <taxon>Channidae</taxon>
        <taxon>Channa</taxon>
    </lineage>
</organism>
<evidence type="ECO:0000313" key="2">
    <source>
        <dbReference type="Proteomes" id="UP001187415"/>
    </source>
</evidence>
<evidence type="ECO:0000313" key="1">
    <source>
        <dbReference type="EMBL" id="KAK2819273.1"/>
    </source>
</evidence>
<dbReference type="AlphaFoldDB" id="A0AA88IR90"/>
<comment type="caution">
    <text evidence="1">The sequence shown here is derived from an EMBL/GenBank/DDBJ whole genome shotgun (WGS) entry which is preliminary data.</text>
</comment>
<sequence>MAEESEEPEKDIAEKQEDCGVAYSSMAASQSASSIQIQFVNEMYRSGLTALSDNVGARPCGSEKQEACEGQGCEQIAELLWPVHTAMHTPSHHRETNYGAMQSDGD</sequence>
<proteinExistence type="predicted"/>
<dbReference type="EMBL" id="JAUPFM010000020">
    <property type="protein sequence ID" value="KAK2819273.1"/>
    <property type="molecule type" value="Genomic_DNA"/>
</dbReference>
<protein>
    <submittedName>
        <fullName evidence="1">Uncharacterized protein</fullName>
    </submittedName>
</protein>
<dbReference type="Proteomes" id="UP001187415">
    <property type="component" value="Unassembled WGS sequence"/>
</dbReference>
<name>A0AA88IR90_CHASR</name>